<comment type="caution">
    <text evidence="1">The sequence shown here is derived from an EMBL/GenBank/DDBJ whole genome shotgun (WGS) entry which is preliminary data.</text>
</comment>
<accession>A0A4R4PJP4</accession>
<dbReference type="RefSeq" id="WP_132413042.1">
    <property type="nucleotide sequence ID" value="NZ_SMKA01000198.1"/>
</dbReference>
<dbReference type="Proteomes" id="UP000295075">
    <property type="component" value="Unassembled WGS sequence"/>
</dbReference>
<name>A0A4R4PJP4_9ACTN</name>
<dbReference type="EMBL" id="SMKA01000198">
    <property type="protein sequence ID" value="TDC22139.1"/>
    <property type="molecule type" value="Genomic_DNA"/>
</dbReference>
<reference evidence="1 2" key="1">
    <citation type="submission" date="2019-03" db="EMBL/GenBank/DDBJ databases">
        <title>Draft genome sequences of novel Actinobacteria.</title>
        <authorList>
            <person name="Sahin N."/>
            <person name="Ay H."/>
            <person name="Saygin H."/>
        </authorList>
    </citation>
    <scope>NUCLEOTIDE SEQUENCE [LARGE SCALE GENOMIC DNA]</scope>
    <source>
        <strain evidence="1 2">JCM 30547</strain>
    </source>
</reference>
<proteinExistence type="predicted"/>
<dbReference type="AlphaFoldDB" id="A0A4R4PJP4"/>
<organism evidence="1 2">
    <name type="scientific">Kribbella albertanoniae</name>
    <dbReference type="NCBI Taxonomy" id="1266829"/>
    <lineage>
        <taxon>Bacteria</taxon>
        <taxon>Bacillati</taxon>
        <taxon>Actinomycetota</taxon>
        <taxon>Actinomycetes</taxon>
        <taxon>Propionibacteriales</taxon>
        <taxon>Kribbellaceae</taxon>
        <taxon>Kribbella</taxon>
    </lineage>
</organism>
<gene>
    <name evidence="1" type="ORF">E1261_31615</name>
</gene>
<evidence type="ECO:0000313" key="1">
    <source>
        <dbReference type="EMBL" id="TDC22139.1"/>
    </source>
</evidence>
<sequence length="61" mass="6667">MRADRARIGLLVYVGPGKAVKIKAAAPDGKGRTKLHLQPDKGSALWVHLPSHAEVNTRERK</sequence>
<keyword evidence="2" id="KW-1185">Reference proteome</keyword>
<evidence type="ECO:0000313" key="2">
    <source>
        <dbReference type="Proteomes" id="UP000295075"/>
    </source>
</evidence>
<protein>
    <submittedName>
        <fullName evidence="1">Uncharacterized protein</fullName>
    </submittedName>
</protein>